<keyword evidence="14" id="KW-1185">Reference proteome</keyword>
<dbReference type="Pfam" id="PF13735">
    <property type="entry name" value="tRNA_NucTran2_2"/>
    <property type="match status" value="1"/>
</dbReference>
<name>A0A6A7KAU7_9FIRM</name>
<evidence type="ECO:0000313" key="14">
    <source>
        <dbReference type="Proteomes" id="UP000440004"/>
    </source>
</evidence>
<dbReference type="NCBIfam" id="NF009814">
    <property type="entry name" value="PRK13299.1"/>
    <property type="match status" value="1"/>
</dbReference>
<dbReference type="InterPro" id="IPR007466">
    <property type="entry name" value="Peptidyl-Arg-deiminase_porph"/>
</dbReference>
<evidence type="ECO:0000256" key="4">
    <source>
        <dbReference type="ARBA" id="ARBA00022723"/>
    </source>
</evidence>
<dbReference type="GO" id="GO:0003723">
    <property type="term" value="F:RNA binding"/>
    <property type="evidence" value="ECO:0007669"/>
    <property type="project" value="UniProtKB-KW"/>
</dbReference>
<dbReference type="Gene3D" id="3.30.460.10">
    <property type="entry name" value="Beta Polymerase, domain 2"/>
    <property type="match status" value="1"/>
</dbReference>
<keyword evidence="2" id="KW-0819">tRNA processing</keyword>
<dbReference type="CDD" id="cd05398">
    <property type="entry name" value="NT_ClassII-CCAase"/>
    <property type="match status" value="1"/>
</dbReference>
<evidence type="ECO:0000256" key="9">
    <source>
        <dbReference type="RuleBase" id="RU003953"/>
    </source>
</evidence>
<protein>
    <submittedName>
        <fullName evidence="13">CCA tRNA nucleotidyltransferase</fullName>
        <ecNumber evidence="13">2.7.7.72</ecNumber>
    </submittedName>
</protein>
<dbReference type="Proteomes" id="UP000440004">
    <property type="component" value="Unassembled WGS sequence"/>
</dbReference>
<dbReference type="GO" id="GO:0004668">
    <property type="term" value="F:protein-arginine deiminase activity"/>
    <property type="evidence" value="ECO:0007669"/>
    <property type="project" value="InterPro"/>
</dbReference>
<dbReference type="Pfam" id="PF04371">
    <property type="entry name" value="PAD_porph"/>
    <property type="match status" value="1"/>
</dbReference>
<dbReference type="GO" id="GO:0008033">
    <property type="term" value="P:tRNA processing"/>
    <property type="evidence" value="ECO:0007669"/>
    <property type="project" value="UniProtKB-KW"/>
</dbReference>
<evidence type="ECO:0000256" key="7">
    <source>
        <dbReference type="ARBA" id="ARBA00022842"/>
    </source>
</evidence>
<dbReference type="AlphaFoldDB" id="A0A6A7KAU7"/>
<keyword evidence="1 9" id="KW-0808">Transferase</keyword>
<evidence type="ECO:0000256" key="8">
    <source>
        <dbReference type="ARBA" id="ARBA00022884"/>
    </source>
</evidence>
<feature type="domain" description="tRNA nucleotidyltransferase/poly(A) polymerase RNA and SrmB- binding" evidence="11">
    <location>
        <begin position="172"/>
        <end position="216"/>
    </location>
</feature>
<evidence type="ECO:0000313" key="13">
    <source>
        <dbReference type="EMBL" id="MPW26648.1"/>
    </source>
</evidence>
<dbReference type="GO" id="GO:0009446">
    <property type="term" value="P:putrescine biosynthetic process"/>
    <property type="evidence" value="ECO:0007669"/>
    <property type="project" value="InterPro"/>
</dbReference>
<feature type="domain" description="CCA-adding enzyme C-terminal" evidence="12">
    <location>
        <begin position="287"/>
        <end position="427"/>
    </location>
</feature>
<dbReference type="Gene3D" id="3.75.10.10">
    <property type="entry name" value="L-arginine/glycine Amidinotransferase, Chain A"/>
    <property type="match status" value="1"/>
</dbReference>
<evidence type="ECO:0000256" key="1">
    <source>
        <dbReference type="ARBA" id="ARBA00022679"/>
    </source>
</evidence>
<dbReference type="InterPro" id="IPR032810">
    <property type="entry name" value="CCA-adding_enz_C"/>
</dbReference>
<keyword evidence="4" id="KW-0479">Metal-binding</keyword>
<dbReference type="Gene3D" id="1.10.3090.10">
    <property type="entry name" value="cca-adding enzyme, domain 2"/>
    <property type="match status" value="1"/>
</dbReference>
<dbReference type="Pfam" id="PF01743">
    <property type="entry name" value="PolyA_pol"/>
    <property type="match status" value="1"/>
</dbReference>
<dbReference type="Pfam" id="PF12627">
    <property type="entry name" value="PolyA_pol_RNAbd"/>
    <property type="match status" value="1"/>
</dbReference>
<comment type="caution">
    <text evidence="13">The sequence shown here is derived from an EMBL/GenBank/DDBJ whole genome shotgun (WGS) entry which is preliminary data.</text>
</comment>
<organism evidence="13 14">
    <name type="scientific">Alkalibaculum sporogenes</name>
    <dbReference type="NCBI Taxonomy" id="2655001"/>
    <lineage>
        <taxon>Bacteria</taxon>
        <taxon>Bacillati</taxon>
        <taxon>Bacillota</taxon>
        <taxon>Clostridia</taxon>
        <taxon>Eubacteriales</taxon>
        <taxon>Eubacteriaceae</taxon>
        <taxon>Alkalibaculum</taxon>
    </lineage>
</organism>
<keyword evidence="5" id="KW-0547">Nucleotide-binding</keyword>
<dbReference type="GO" id="GO:0046872">
    <property type="term" value="F:metal ion binding"/>
    <property type="evidence" value="ECO:0007669"/>
    <property type="project" value="UniProtKB-KW"/>
</dbReference>
<accession>A0A6A7KAU7</accession>
<keyword evidence="3 13" id="KW-0548">Nucleotidyltransferase</keyword>
<evidence type="ECO:0000256" key="6">
    <source>
        <dbReference type="ARBA" id="ARBA00022801"/>
    </source>
</evidence>
<dbReference type="SUPFAM" id="SSF55909">
    <property type="entry name" value="Pentein"/>
    <property type="match status" value="1"/>
</dbReference>
<evidence type="ECO:0000256" key="3">
    <source>
        <dbReference type="ARBA" id="ARBA00022695"/>
    </source>
</evidence>
<keyword evidence="6" id="KW-0378">Hydrolase</keyword>
<evidence type="ECO:0000256" key="5">
    <source>
        <dbReference type="ARBA" id="ARBA00022741"/>
    </source>
</evidence>
<gene>
    <name evidence="13" type="ORF">GC105_12700</name>
</gene>
<dbReference type="EMBL" id="WHNX01000023">
    <property type="protein sequence ID" value="MPW26648.1"/>
    <property type="molecule type" value="Genomic_DNA"/>
</dbReference>
<feature type="domain" description="Poly A polymerase head" evidence="10">
    <location>
        <begin position="24"/>
        <end position="145"/>
    </location>
</feature>
<dbReference type="EC" id="2.7.7.72" evidence="13"/>
<reference evidence="13 14" key="1">
    <citation type="submission" date="2019-10" db="EMBL/GenBank/DDBJ databases">
        <title>Alkalibaculum tamaniensis sp.nov., a new alkaliphilic acetogen, isolated on methoxylated aromatics from a mud volcano.</title>
        <authorList>
            <person name="Khomyakova M.A."/>
            <person name="Merkel A.Y."/>
            <person name="Bonch-Osmolovskaya E.A."/>
            <person name="Slobodkin A.I."/>
        </authorList>
    </citation>
    <scope>NUCLEOTIDE SEQUENCE [LARGE SCALE GENOMIC DNA]</scope>
    <source>
        <strain evidence="13 14">M08DMB</strain>
    </source>
</reference>
<keyword evidence="8 9" id="KW-0694">RNA-binding</keyword>
<dbReference type="InterPro" id="IPR002646">
    <property type="entry name" value="PolA_pol_head_dom"/>
</dbReference>
<dbReference type="InterPro" id="IPR043519">
    <property type="entry name" value="NT_sf"/>
</dbReference>
<sequence>MKIDLPNQIREALKIIHKRGYESFVVGGCIRDALIGVDTHDYDITTNARPTIIMDIFKEYRVLQTGIVHGTITVIMEDIPVEITTYRIEGIYSDNRRPDKILFTQKIKDDLKRRDFTMNAIAYNEESGIVDLFNGQVDIENKIIRCVGDPDKRFEEDALRILRALRFSSTLGFSIEVQASKSIHDRKELLNNISIERITSEFSKMICGEYIGKILIDFFDIIEFIIPNLLPFIESSQHYNYDKKFRPTVKSIVNTPGILHLRLAMLLNNIIPYHASVSKLSQEDIAKEAKQILIKLRIDKDTIQRVYTLVKYYNLEIEVNEYYIKRFMNILTPEALKDILQLRKANESYGNTNEFSVIDKIEQMILTVDKILLEEDCYSIKDLALKGEDLLAIGVPPSKLVGDILDYLLDKVISNETENERSQLIDLAKKYLWRKVNDEGHIRGSESIMNDNKDFFMPAEWEEHERTFIEWPVKEAMVWSENYLDLCTGYSEVARKIASYEPVTMIVNEETQIEAQRFCGKSVETLVVSHNDAWIRDNGPTFVVANDKRIKGVNWKFNAWGEKYLPYDLDDAVAPKILEHYNVPRINVPIVLEGGSIHVDGEGTLITTEECLLNPNRNPDLTRGEIEEHVKKNLNISKIIWLKRGLFGDETDGHIDNIACFARPGLVLIQTCQDVQDPNYEITKECLEILKNSTDAKGRKLEIIEIPQPPIRFYKDIRLTLSYINFYFINKSLILPIFGGDAEETDKQAEAILQRVFPDRTIEKVYSMSLIKEGGNVHCITQQMPRV</sequence>
<dbReference type="InterPro" id="IPR032828">
    <property type="entry name" value="PolyA_RNA-bd"/>
</dbReference>
<evidence type="ECO:0000259" key="10">
    <source>
        <dbReference type="Pfam" id="PF01743"/>
    </source>
</evidence>
<dbReference type="GO" id="GO:0047632">
    <property type="term" value="F:agmatine deiminase activity"/>
    <property type="evidence" value="ECO:0007669"/>
    <property type="project" value="TreeGrafter"/>
</dbReference>
<dbReference type="RefSeq" id="WP_152805355.1">
    <property type="nucleotide sequence ID" value="NZ_WHNX01000023.1"/>
</dbReference>
<dbReference type="GO" id="GO:0000166">
    <property type="term" value="F:nucleotide binding"/>
    <property type="evidence" value="ECO:0007669"/>
    <property type="project" value="UniProtKB-KW"/>
</dbReference>
<proteinExistence type="inferred from homology"/>
<dbReference type="SUPFAM" id="SSF81891">
    <property type="entry name" value="Poly A polymerase C-terminal region-like"/>
    <property type="match status" value="1"/>
</dbReference>
<dbReference type="Gene3D" id="1.10.246.80">
    <property type="match status" value="1"/>
</dbReference>
<evidence type="ECO:0000259" key="11">
    <source>
        <dbReference type="Pfam" id="PF12627"/>
    </source>
</evidence>
<dbReference type="PANTHER" id="PTHR31377:SF0">
    <property type="entry name" value="AGMATINE DEIMINASE-RELATED"/>
    <property type="match status" value="1"/>
</dbReference>
<dbReference type="SUPFAM" id="SSF81301">
    <property type="entry name" value="Nucleotidyltransferase"/>
    <property type="match status" value="1"/>
</dbReference>
<dbReference type="PANTHER" id="PTHR31377">
    <property type="entry name" value="AGMATINE DEIMINASE-RELATED"/>
    <property type="match status" value="1"/>
</dbReference>
<keyword evidence="7" id="KW-0460">Magnesium</keyword>
<comment type="similarity">
    <text evidence="9">Belongs to the tRNA nucleotidyltransferase/poly(A) polymerase family.</text>
</comment>
<evidence type="ECO:0000259" key="12">
    <source>
        <dbReference type="Pfam" id="PF13735"/>
    </source>
</evidence>
<dbReference type="GO" id="GO:0004810">
    <property type="term" value="F:CCA tRNA nucleotidyltransferase activity"/>
    <property type="evidence" value="ECO:0007669"/>
    <property type="project" value="UniProtKB-EC"/>
</dbReference>
<evidence type="ECO:0000256" key="2">
    <source>
        <dbReference type="ARBA" id="ARBA00022694"/>
    </source>
</evidence>